<keyword evidence="1" id="KW-1133">Transmembrane helix</keyword>
<protein>
    <recommendedName>
        <fullName evidence="4">DUF4345 domain-containing protein</fullName>
    </recommendedName>
</protein>
<dbReference type="EMBL" id="QWEZ01000001">
    <property type="protein sequence ID" value="RRJ83841.1"/>
    <property type="molecule type" value="Genomic_DNA"/>
</dbReference>
<keyword evidence="1" id="KW-0812">Transmembrane</keyword>
<reference evidence="2 3" key="2">
    <citation type="submission" date="2018-12" db="EMBL/GenBank/DDBJ databases">
        <title>Simiduia agarivorans gen. nov., sp. nov., a marine, agarolytic bacterium isolated from shallow coastal water from Keelung, Taiwan.</title>
        <authorList>
            <person name="Shieh W.Y."/>
        </authorList>
    </citation>
    <scope>NUCLEOTIDE SEQUENCE [LARGE SCALE GENOMIC DNA]</scope>
    <source>
        <strain evidence="2 3">GTF-13</strain>
    </source>
</reference>
<evidence type="ECO:0000256" key="1">
    <source>
        <dbReference type="SAM" id="Phobius"/>
    </source>
</evidence>
<accession>A0A3P3VM47</accession>
<dbReference type="RefSeq" id="WP_125014199.1">
    <property type="nucleotide sequence ID" value="NZ_QWEZ01000001.1"/>
</dbReference>
<gene>
    <name evidence="2" type="ORF">D0544_01610</name>
</gene>
<proteinExistence type="predicted"/>
<sequence>MRLLRSIGLLYLLSGLWCAFAPEQAAAFLGYGSLSASGRAEFFTVYGGLQCGLGVAMIGCSAIARCLPGALLMSALFSSLLALFRLFSLFSLGGLSSELLMLLLLEVTIALLFIAGSRRAMSA</sequence>
<dbReference type="AlphaFoldDB" id="A0A3P3VM47"/>
<feature type="transmembrane region" description="Helical" evidence="1">
    <location>
        <begin position="43"/>
        <end position="64"/>
    </location>
</feature>
<dbReference type="Proteomes" id="UP000280792">
    <property type="component" value="Unassembled WGS sequence"/>
</dbReference>
<organism evidence="2 3">
    <name type="scientific">Aestuariirhabdus litorea</name>
    <dbReference type="NCBI Taxonomy" id="2528527"/>
    <lineage>
        <taxon>Bacteria</taxon>
        <taxon>Pseudomonadati</taxon>
        <taxon>Pseudomonadota</taxon>
        <taxon>Gammaproteobacteria</taxon>
        <taxon>Oceanospirillales</taxon>
        <taxon>Aestuariirhabdaceae</taxon>
        <taxon>Aestuariirhabdus</taxon>
    </lineage>
</organism>
<reference evidence="2 3" key="1">
    <citation type="submission" date="2018-08" db="EMBL/GenBank/DDBJ databases">
        <authorList>
            <person name="Khan S.A."/>
        </authorList>
    </citation>
    <scope>NUCLEOTIDE SEQUENCE [LARGE SCALE GENOMIC DNA]</scope>
    <source>
        <strain evidence="2 3">GTF-13</strain>
    </source>
</reference>
<comment type="caution">
    <text evidence="2">The sequence shown here is derived from an EMBL/GenBank/DDBJ whole genome shotgun (WGS) entry which is preliminary data.</text>
</comment>
<evidence type="ECO:0008006" key="4">
    <source>
        <dbReference type="Google" id="ProtNLM"/>
    </source>
</evidence>
<keyword evidence="3" id="KW-1185">Reference proteome</keyword>
<evidence type="ECO:0000313" key="3">
    <source>
        <dbReference type="Proteomes" id="UP000280792"/>
    </source>
</evidence>
<keyword evidence="1" id="KW-0472">Membrane</keyword>
<name>A0A3P3VM47_9GAMM</name>
<evidence type="ECO:0000313" key="2">
    <source>
        <dbReference type="EMBL" id="RRJ83841.1"/>
    </source>
</evidence>
<feature type="transmembrane region" description="Helical" evidence="1">
    <location>
        <begin position="99"/>
        <end position="117"/>
    </location>
</feature>
<feature type="transmembrane region" description="Helical" evidence="1">
    <location>
        <begin position="71"/>
        <end position="93"/>
    </location>
</feature>